<dbReference type="Pfam" id="PF03706">
    <property type="entry name" value="LPG_synthase_TM"/>
    <property type="match status" value="1"/>
</dbReference>
<evidence type="ECO:0000256" key="6">
    <source>
        <dbReference type="SAM" id="Phobius"/>
    </source>
</evidence>
<dbReference type="Proteomes" id="UP000318478">
    <property type="component" value="Unassembled WGS sequence"/>
</dbReference>
<dbReference type="RefSeq" id="WP_146587086.1">
    <property type="nucleotide sequence ID" value="NZ_SJPO01000005.1"/>
</dbReference>
<feature type="transmembrane region" description="Helical" evidence="6">
    <location>
        <begin position="61"/>
        <end position="82"/>
    </location>
</feature>
<organism evidence="7 8">
    <name type="scientific">Posidoniimonas polymericola</name>
    <dbReference type="NCBI Taxonomy" id="2528002"/>
    <lineage>
        <taxon>Bacteria</taxon>
        <taxon>Pseudomonadati</taxon>
        <taxon>Planctomycetota</taxon>
        <taxon>Planctomycetia</taxon>
        <taxon>Pirellulales</taxon>
        <taxon>Lacipirellulaceae</taxon>
        <taxon>Posidoniimonas</taxon>
    </lineage>
</organism>
<feature type="transmembrane region" description="Helical" evidence="6">
    <location>
        <begin position="173"/>
        <end position="198"/>
    </location>
</feature>
<keyword evidence="3 6" id="KW-0812">Transmembrane</keyword>
<comment type="subcellular location">
    <subcellularLocation>
        <location evidence="1">Cell membrane</location>
        <topology evidence="1">Multi-pass membrane protein</topology>
    </subcellularLocation>
</comment>
<dbReference type="AlphaFoldDB" id="A0A5C5YPU6"/>
<keyword evidence="4 6" id="KW-1133">Transmembrane helix</keyword>
<evidence type="ECO:0000256" key="5">
    <source>
        <dbReference type="ARBA" id="ARBA00023136"/>
    </source>
</evidence>
<sequence>MAAGPSPHPVDNRPAAPHQPPIRWVKRGIEATVLAVVLLAFGQTLSDAARGLSASPLRPSLPVAVLSALVYAASMLPISLYWRRVLAAWGQPAAPGPVLRAYYMGNLGKYVPGKAMVVVLRTRAVRALGGQTAPIAASVFVETLTLMAVGGVLAGLLLLVPGLAMEQPWWTKLLAFGLAVGSAGPICPPVMNRLIAFIQRRRNPDQAEPPRLTWRLFSVGWLAAAASWVGMALSLWLAVRSVVDTFPPSGVNLLACLLAVTLPVVAGFLSLIPGGLLVRDGLMVALLAPAAGPEPALAATVLVRLAWIGSEALVCGILAAAGVARRSQ</sequence>
<dbReference type="OrthoDB" id="256291at2"/>
<evidence type="ECO:0000313" key="7">
    <source>
        <dbReference type="EMBL" id="TWT76925.1"/>
    </source>
</evidence>
<feature type="transmembrane region" description="Helical" evidence="6">
    <location>
        <begin position="135"/>
        <end position="161"/>
    </location>
</feature>
<comment type="caution">
    <text evidence="7">The sequence shown here is derived from an EMBL/GenBank/DDBJ whole genome shotgun (WGS) entry which is preliminary data.</text>
</comment>
<keyword evidence="8" id="KW-1185">Reference proteome</keyword>
<evidence type="ECO:0000313" key="8">
    <source>
        <dbReference type="Proteomes" id="UP000318478"/>
    </source>
</evidence>
<evidence type="ECO:0000256" key="2">
    <source>
        <dbReference type="ARBA" id="ARBA00022475"/>
    </source>
</evidence>
<reference evidence="7 8" key="1">
    <citation type="submission" date="2019-02" db="EMBL/GenBank/DDBJ databases">
        <title>Deep-cultivation of Planctomycetes and their phenomic and genomic characterization uncovers novel biology.</title>
        <authorList>
            <person name="Wiegand S."/>
            <person name="Jogler M."/>
            <person name="Boedeker C."/>
            <person name="Pinto D."/>
            <person name="Vollmers J."/>
            <person name="Rivas-Marin E."/>
            <person name="Kohn T."/>
            <person name="Peeters S.H."/>
            <person name="Heuer A."/>
            <person name="Rast P."/>
            <person name="Oberbeckmann S."/>
            <person name="Bunk B."/>
            <person name="Jeske O."/>
            <person name="Meyerdierks A."/>
            <person name="Storesund J.E."/>
            <person name="Kallscheuer N."/>
            <person name="Luecker S."/>
            <person name="Lage O.M."/>
            <person name="Pohl T."/>
            <person name="Merkel B.J."/>
            <person name="Hornburger P."/>
            <person name="Mueller R.-W."/>
            <person name="Bruemmer F."/>
            <person name="Labrenz M."/>
            <person name="Spormann A.M."/>
            <person name="Op Den Camp H."/>
            <person name="Overmann J."/>
            <person name="Amann R."/>
            <person name="Jetten M.S.M."/>
            <person name="Mascher T."/>
            <person name="Medema M.H."/>
            <person name="Devos D.P."/>
            <person name="Kaster A.-K."/>
            <person name="Ovreas L."/>
            <person name="Rohde M."/>
            <person name="Galperin M.Y."/>
            <person name="Jogler C."/>
        </authorList>
    </citation>
    <scope>NUCLEOTIDE SEQUENCE [LARGE SCALE GENOMIC DNA]</scope>
    <source>
        <strain evidence="7 8">Pla123a</strain>
    </source>
</reference>
<name>A0A5C5YPU6_9BACT</name>
<feature type="transmembrane region" description="Helical" evidence="6">
    <location>
        <begin position="218"/>
        <end position="239"/>
    </location>
</feature>
<evidence type="ECO:0000256" key="3">
    <source>
        <dbReference type="ARBA" id="ARBA00022692"/>
    </source>
</evidence>
<proteinExistence type="predicted"/>
<evidence type="ECO:0000256" key="1">
    <source>
        <dbReference type="ARBA" id="ARBA00004651"/>
    </source>
</evidence>
<feature type="transmembrane region" description="Helical" evidence="6">
    <location>
        <begin position="251"/>
        <end position="276"/>
    </location>
</feature>
<dbReference type="EMBL" id="SJPO01000005">
    <property type="protein sequence ID" value="TWT76925.1"/>
    <property type="molecule type" value="Genomic_DNA"/>
</dbReference>
<evidence type="ECO:0008006" key="9">
    <source>
        <dbReference type="Google" id="ProtNLM"/>
    </source>
</evidence>
<dbReference type="GO" id="GO:0005886">
    <property type="term" value="C:plasma membrane"/>
    <property type="evidence" value="ECO:0007669"/>
    <property type="project" value="UniProtKB-SubCell"/>
</dbReference>
<keyword evidence="5 6" id="KW-0472">Membrane</keyword>
<gene>
    <name evidence="7" type="ORF">Pla123a_23500</name>
</gene>
<accession>A0A5C5YPU6</accession>
<evidence type="ECO:0000256" key="4">
    <source>
        <dbReference type="ARBA" id="ARBA00022989"/>
    </source>
</evidence>
<dbReference type="InterPro" id="IPR022791">
    <property type="entry name" value="L-PG_synthase/AglD"/>
</dbReference>
<protein>
    <recommendedName>
        <fullName evidence="9">Flippase-like domain-containing protein</fullName>
    </recommendedName>
</protein>
<keyword evidence="2" id="KW-1003">Cell membrane</keyword>